<evidence type="ECO:0000256" key="2">
    <source>
        <dbReference type="ARBA" id="ARBA00022842"/>
    </source>
</evidence>
<dbReference type="SUPFAM" id="SSF81665">
    <property type="entry name" value="Calcium ATPase, transmembrane domain M"/>
    <property type="match status" value="1"/>
</dbReference>
<keyword evidence="10" id="KW-1185">Reference proteome</keyword>
<evidence type="ECO:0000259" key="5">
    <source>
        <dbReference type="SMART" id="SM00831"/>
    </source>
</evidence>
<proteinExistence type="predicted"/>
<evidence type="ECO:0000313" key="7">
    <source>
        <dbReference type="EMBL" id="CAF1070704.1"/>
    </source>
</evidence>
<dbReference type="Pfam" id="PF00690">
    <property type="entry name" value="Cation_ATPase_N"/>
    <property type="match status" value="1"/>
</dbReference>
<protein>
    <recommendedName>
        <fullName evidence="5">Cation-transporting P-type ATPase N-terminal domain-containing protein</fullName>
    </recommendedName>
</protein>
<feature type="region of interest" description="Disordered" evidence="3">
    <location>
        <begin position="1"/>
        <end position="25"/>
    </location>
</feature>
<dbReference type="AlphaFoldDB" id="A0A814LWH2"/>
<dbReference type="PANTHER" id="PTHR24093:SF369">
    <property type="entry name" value="CALCIUM-TRANSPORTING ATPASE"/>
    <property type="match status" value="1"/>
</dbReference>
<dbReference type="InterPro" id="IPR004014">
    <property type="entry name" value="ATPase_P-typ_cation-transptr_N"/>
</dbReference>
<dbReference type="EMBL" id="CAJNOK010008307">
    <property type="protein sequence ID" value="CAF1060039.1"/>
    <property type="molecule type" value="Genomic_DNA"/>
</dbReference>
<dbReference type="PANTHER" id="PTHR24093">
    <property type="entry name" value="CATION TRANSPORTING ATPASE"/>
    <property type="match status" value="1"/>
</dbReference>
<evidence type="ECO:0000313" key="6">
    <source>
        <dbReference type="EMBL" id="CAF1060039.1"/>
    </source>
</evidence>
<organism evidence="7 10">
    <name type="scientific">Didymodactylos carnosus</name>
    <dbReference type="NCBI Taxonomy" id="1234261"/>
    <lineage>
        <taxon>Eukaryota</taxon>
        <taxon>Metazoa</taxon>
        <taxon>Spiralia</taxon>
        <taxon>Gnathifera</taxon>
        <taxon>Rotifera</taxon>
        <taxon>Eurotatoria</taxon>
        <taxon>Bdelloidea</taxon>
        <taxon>Philodinida</taxon>
        <taxon>Philodinidae</taxon>
        <taxon>Didymodactylos</taxon>
    </lineage>
</organism>
<dbReference type="Proteomes" id="UP000677228">
    <property type="component" value="Unassembled WGS sequence"/>
</dbReference>
<dbReference type="Proteomes" id="UP000682733">
    <property type="component" value="Unassembled WGS sequence"/>
</dbReference>
<dbReference type="EMBL" id="CAJOBC010004702">
    <property type="protein sequence ID" value="CAF3837822.1"/>
    <property type="molecule type" value="Genomic_DNA"/>
</dbReference>
<sequence>MARSKKKDASKKGGGEVAGEGAGNASEYQITNEQLKQLMELRGKDLTEKLNADYGGIKGLLEKIKVDGQKGLESDNKQDLENRQKVFGKNEIPPKPMKSFLYLCWEALHDMMLIILLVCAVVSIGLSFYHPPHDTASTTTVSADTTSSPSSDENEGNKAGLFYSHSLFERC</sequence>
<dbReference type="Proteomes" id="UP000681722">
    <property type="component" value="Unassembled WGS sequence"/>
</dbReference>
<evidence type="ECO:0000313" key="8">
    <source>
        <dbReference type="EMBL" id="CAF3825634.1"/>
    </source>
</evidence>
<evidence type="ECO:0000256" key="1">
    <source>
        <dbReference type="ARBA" id="ARBA00004127"/>
    </source>
</evidence>
<keyword evidence="4" id="KW-0812">Transmembrane</keyword>
<keyword evidence="4" id="KW-0472">Membrane</keyword>
<comment type="caution">
    <text evidence="7">The sequence shown here is derived from an EMBL/GenBank/DDBJ whole genome shotgun (WGS) entry which is preliminary data.</text>
</comment>
<dbReference type="InterPro" id="IPR023298">
    <property type="entry name" value="ATPase_P-typ_TM_dom_sf"/>
</dbReference>
<dbReference type="Gene3D" id="1.20.1110.10">
    <property type="entry name" value="Calcium-transporting ATPase, transmembrane domain"/>
    <property type="match status" value="1"/>
</dbReference>
<dbReference type="GO" id="GO:0012505">
    <property type="term" value="C:endomembrane system"/>
    <property type="evidence" value="ECO:0007669"/>
    <property type="project" value="UniProtKB-SubCell"/>
</dbReference>
<evidence type="ECO:0000313" key="10">
    <source>
        <dbReference type="Proteomes" id="UP000663829"/>
    </source>
</evidence>
<feature type="transmembrane region" description="Helical" evidence="4">
    <location>
        <begin position="107"/>
        <end position="129"/>
    </location>
</feature>
<feature type="region of interest" description="Disordered" evidence="3">
    <location>
        <begin position="137"/>
        <end position="158"/>
    </location>
</feature>
<gene>
    <name evidence="7" type="ORF">GPM918_LOCUS17259</name>
    <name evidence="6" type="ORF">OVA965_LOCUS17365</name>
    <name evidence="9" type="ORF">SRO942_LOCUS17258</name>
    <name evidence="8" type="ORF">TMI583_LOCUS17376</name>
</gene>
<feature type="domain" description="Cation-transporting P-type ATPase N-terminal" evidence="5">
    <location>
        <begin position="53"/>
        <end position="128"/>
    </location>
</feature>
<keyword evidence="4" id="KW-1133">Transmembrane helix</keyword>
<dbReference type="Proteomes" id="UP000663829">
    <property type="component" value="Unassembled WGS sequence"/>
</dbReference>
<dbReference type="EMBL" id="CAJNOQ010004702">
    <property type="protein sequence ID" value="CAF1070704.1"/>
    <property type="molecule type" value="Genomic_DNA"/>
</dbReference>
<accession>A0A814LWH2</accession>
<feature type="compositionally biased region" description="Low complexity" evidence="3">
    <location>
        <begin position="137"/>
        <end position="151"/>
    </location>
</feature>
<dbReference type="GO" id="GO:0005388">
    <property type="term" value="F:P-type calcium transporter activity"/>
    <property type="evidence" value="ECO:0007669"/>
    <property type="project" value="TreeGrafter"/>
</dbReference>
<evidence type="ECO:0000313" key="9">
    <source>
        <dbReference type="EMBL" id="CAF3837822.1"/>
    </source>
</evidence>
<name>A0A814LWH2_9BILA</name>
<evidence type="ECO:0000256" key="4">
    <source>
        <dbReference type="SAM" id="Phobius"/>
    </source>
</evidence>
<dbReference type="EMBL" id="CAJOBA010008322">
    <property type="protein sequence ID" value="CAF3825634.1"/>
    <property type="molecule type" value="Genomic_DNA"/>
</dbReference>
<dbReference type="Gene3D" id="2.70.150.10">
    <property type="entry name" value="Calcium-transporting ATPase, cytoplasmic transduction domain A"/>
    <property type="match status" value="1"/>
</dbReference>
<reference evidence="7" key="1">
    <citation type="submission" date="2021-02" db="EMBL/GenBank/DDBJ databases">
        <authorList>
            <person name="Nowell W R."/>
        </authorList>
    </citation>
    <scope>NUCLEOTIDE SEQUENCE</scope>
</reference>
<evidence type="ECO:0000256" key="3">
    <source>
        <dbReference type="SAM" id="MobiDB-lite"/>
    </source>
</evidence>
<dbReference type="SMART" id="SM00831">
    <property type="entry name" value="Cation_ATPase_N"/>
    <property type="match status" value="1"/>
</dbReference>
<dbReference type="GO" id="GO:0051480">
    <property type="term" value="P:regulation of cytosolic calcium ion concentration"/>
    <property type="evidence" value="ECO:0007669"/>
    <property type="project" value="TreeGrafter"/>
</dbReference>
<dbReference type="GO" id="GO:0005886">
    <property type="term" value="C:plasma membrane"/>
    <property type="evidence" value="ECO:0007669"/>
    <property type="project" value="TreeGrafter"/>
</dbReference>
<dbReference type="OrthoDB" id="116380at2759"/>
<comment type="subcellular location">
    <subcellularLocation>
        <location evidence="1">Endomembrane system</location>
        <topology evidence="1">Multi-pass membrane protein</topology>
    </subcellularLocation>
</comment>
<keyword evidence="2" id="KW-0460">Magnesium</keyword>